<proteinExistence type="predicted"/>
<keyword evidence="2" id="KW-1185">Reference proteome</keyword>
<accession>A0A4Y6UW80</accession>
<organism evidence="1 2">
    <name type="scientific">Saccharibacillus brassicae</name>
    <dbReference type="NCBI Taxonomy" id="2583377"/>
    <lineage>
        <taxon>Bacteria</taxon>
        <taxon>Bacillati</taxon>
        <taxon>Bacillota</taxon>
        <taxon>Bacilli</taxon>
        <taxon>Bacillales</taxon>
        <taxon>Paenibacillaceae</taxon>
        <taxon>Saccharibacillus</taxon>
    </lineage>
</organism>
<dbReference type="AlphaFoldDB" id="A0A4Y6UW80"/>
<evidence type="ECO:0000313" key="2">
    <source>
        <dbReference type="Proteomes" id="UP000316968"/>
    </source>
</evidence>
<sequence length="406" mass="48326">MIQLKRILQTYTPVIIGGMLDASERYDWFRNLIRVGFGNVSMIQEIEKDEGDIPLIFFSDKQPSCWIETIEETWLPWTEPLQDQASIQAKYFSVSDRVLPDGFVFIMLPSFRKSSYVDLSESRLFRSKDWRTEGSHLLWMDSFPFVQASSLKIFEDLSRQMRPIRKTIGILQSSRRYAYSDLEMKVSLEERSAAEWKRQVVCDEQIIIGSEEFDHRFFASFLYLRPDRLLKIEEEVYEEINQKRRFFEKYVREDYSIVLGEMQPDTIALIFEYESWRQTAPTDLVEYWNQRTSRLIVHELNEKIMEFIAFKIDGTEIYSLKSYFQPYIDEVWKAGFLLISSRLGKINLSPSLSQFDFMPAIKSLKIRYIEQLNEIIKVSMYNVIQDSIQNHYDLWKRGTKKDAYEC</sequence>
<name>A0A4Y6UW80_SACBS</name>
<protein>
    <submittedName>
        <fullName evidence="1">Uncharacterized protein</fullName>
    </submittedName>
</protein>
<dbReference type="Proteomes" id="UP000316968">
    <property type="component" value="Chromosome"/>
</dbReference>
<reference evidence="1 2" key="1">
    <citation type="submission" date="2019-06" db="EMBL/GenBank/DDBJ databases">
        <title>Saccharibacillus brassicae sp. nov., an endophytic bacterium isolated from Chinese cabbage seeds (Brassica pekinensis).</title>
        <authorList>
            <person name="Jiang L."/>
            <person name="Lee J."/>
            <person name="Kim S.W."/>
        </authorList>
    </citation>
    <scope>NUCLEOTIDE SEQUENCE [LARGE SCALE GENOMIC DNA]</scope>
    <source>
        <strain evidence="2">KCTC 43072 / ATSA2</strain>
    </source>
</reference>
<evidence type="ECO:0000313" key="1">
    <source>
        <dbReference type="EMBL" id="QDH22002.1"/>
    </source>
</evidence>
<gene>
    <name evidence="1" type="ORF">FFV09_14820</name>
</gene>
<dbReference type="KEGG" id="saca:FFV09_14820"/>
<dbReference type="EMBL" id="CP041217">
    <property type="protein sequence ID" value="QDH22002.1"/>
    <property type="molecule type" value="Genomic_DNA"/>
</dbReference>